<protein>
    <submittedName>
        <fullName evidence="3">SDR family oxidoreductase</fullName>
    </submittedName>
</protein>
<dbReference type="PANTHER" id="PTHR43008">
    <property type="entry name" value="BENZIL REDUCTASE"/>
    <property type="match status" value="1"/>
</dbReference>
<dbReference type="PANTHER" id="PTHR43008:SF4">
    <property type="entry name" value="CHAIN DEHYDROGENASE, PUTATIVE (AFU_ORTHOLOGUE AFUA_4G08710)-RELATED"/>
    <property type="match status" value="1"/>
</dbReference>
<dbReference type="RefSeq" id="WP_241042619.1">
    <property type="nucleotide sequence ID" value="NZ_BAAAJF010000012.1"/>
</dbReference>
<dbReference type="EMBL" id="JAKXMK010000050">
    <property type="protein sequence ID" value="MCH6171812.1"/>
    <property type="molecule type" value="Genomic_DNA"/>
</dbReference>
<evidence type="ECO:0000256" key="2">
    <source>
        <dbReference type="ARBA" id="ARBA00023002"/>
    </source>
</evidence>
<sequence length="286" mass="29251">MSGYVVTGSASGMGAAVAERLRAAGRPVIGVDLHDVDVVADLGTPEGRSAAAEAVLEWSGGQLDGAVLAAGISPVPGPDRPRRIMQVNHLGTVELLAALRPALAATGAARAVVFGSNSATITPGVPRHVVRALLAGKVDRAARTLRLAGAVAPNIAYAASKSAVAEWARRAAVTPEWAGAGIRLNVLAPGPVATPLLDGERAHLSPAAAAAFRSLPVPVGGVGDPGDLAEWVMMMLSPAAAFLCGSVVVVDGGTEAWLRAGEWPRPVPLHRVPGWLLRFRAFARSR</sequence>
<comment type="similarity">
    <text evidence="1">Belongs to the short-chain dehydrogenases/reductases (SDR) family.</text>
</comment>
<evidence type="ECO:0000256" key="1">
    <source>
        <dbReference type="ARBA" id="ARBA00006484"/>
    </source>
</evidence>
<keyword evidence="2" id="KW-0560">Oxidoreductase</keyword>
<keyword evidence="4" id="KW-1185">Reference proteome</keyword>
<evidence type="ECO:0000313" key="3">
    <source>
        <dbReference type="EMBL" id="MCH6171812.1"/>
    </source>
</evidence>
<dbReference type="SUPFAM" id="SSF51735">
    <property type="entry name" value="NAD(P)-binding Rossmann-fold domains"/>
    <property type="match status" value="1"/>
</dbReference>
<evidence type="ECO:0000313" key="4">
    <source>
        <dbReference type="Proteomes" id="UP001299970"/>
    </source>
</evidence>
<organism evidence="3 4">
    <name type="scientific">Pseudonocardia alaniniphila</name>
    <dbReference type="NCBI Taxonomy" id="75291"/>
    <lineage>
        <taxon>Bacteria</taxon>
        <taxon>Bacillati</taxon>
        <taxon>Actinomycetota</taxon>
        <taxon>Actinomycetes</taxon>
        <taxon>Pseudonocardiales</taxon>
        <taxon>Pseudonocardiaceae</taxon>
        <taxon>Pseudonocardia</taxon>
    </lineage>
</organism>
<dbReference type="Pfam" id="PF13561">
    <property type="entry name" value="adh_short_C2"/>
    <property type="match status" value="1"/>
</dbReference>
<dbReference type="InterPro" id="IPR036291">
    <property type="entry name" value="NAD(P)-bd_dom_sf"/>
</dbReference>
<dbReference type="PRINTS" id="PR00081">
    <property type="entry name" value="GDHRDH"/>
</dbReference>
<name>A0ABS9TTC4_9PSEU</name>
<dbReference type="InterPro" id="IPR002347">
    <property type="entry name" value="SDR_fam"/>
</dbReference>
<dbReference type="Proteomes" id="UP001299970">
    <property type="component" value="Unassembled WGS sequence"/>
</dbReference>
<dbReference type="Gene3D" id="3.40.50.720">
    <property type="entry name" value="NAD(P)-binding Rossmann-like Domain"/>
    <property type="match status" value="1"/>
</dbReference>
<proteinExistence type="inferred from homology"/>
<accession>A0ABS9TTC4</accession>
<gene>
    <name evidence="3" type="ORF">MMF94_39520</name>
</gene>
<reference evidence="3 4" key="1">
    <citation type="submission" date="2022-03" db="EMBL/GenBank/DDBJ databases">
        <title>Pseudonocardia alaer sp. nov., a novel actinomycete isolated from reed forest soil.</title>
        <authorList>
            <person name="Wang L."/>
        </authorList>
    </citation>
    <scope>NUCLEOTIDE SEQUENCE [LARGE SCALE GENOMIC DNA]</scope>
    <source>
        <strain evidence="3 4">Y-16303</strain>
    </source>
</reference>
<comment type="caution">
    <text evidence="3">The sequence shown here is derived from an EMBL/GenBank/DDBJ whole genome shotgun (WGS) entry which is preliminary data.</text>
</comment>